<reference evidence="3" key="1">
    <citation type="submission" date="2023-05" db="EMBL/GenBank/DDBJ databases">
        <title>Genome and transcriptome analyses reveal genes involved in the formation of fine ridges on petal epidermal cells in Hibiscus trionum.</title>
        <authorList>
            <person name="Koshimizu S."/>
            <person name="Masuda S."/>
            <person name="Ishii T."/>
            <person name="Shirasu K."/>
            <person name="Hoshino A."/>
            <person name="Arita M."/>
        </authorList>
    </citation>
    <scope>NUCLEOTIDE SEQUENCE</scope>
    <source>
        <strain evidence="3">Hamamatsu line</strain>
    </source>
</reference>
<dbReference type="PANTHER" id="PTHR46050:SF7">
    <property type="entry name" value="TETRATRICOPEPTIDE REPEAT (TPR)-LIKE SUPERFAMILY PROTEIN"/>
    <property type="match status" value="1"/>
</dbReference>
<name>A0A9W7LKA5_HIBTR</name>
<dbReference type="InterPro" id="IPR011990">
    <property type="entry name" value="TPR-like_helical_dom_sf"/>
</dbReference>
<keyword evidence="4" id="KW-1185">Reference proteome</keyword>
<gene>
    <name evidence="3" type="ORF">HRI_000389900</name>
</gene>
<dbReference type="PANTHER" id="PTHR46050">
    <property type="entry name" value="TPR REPEAT-CONTAINING THIOREDOXIN"/>
    <property type="match status" value="1"/>
</dbReference>
<dbReference type="Pfam" id="PF13181">
    <property type="entry name" value="TPR_8"/>
    <property type="match status" value="1"/>
</dbReference>
<dbReference type="Proteomes" id="UP001165190">
    <property type="component" value="Unassembled WGS sequence"/>
</dbReference>
<dbReference type="InterPro" id="IPR044534">
    <property type="entry name" value="TTL1-4"/>
</dbReference>
<feature type="compositionally biased region" description="Basic and acidic residues" evidence="2">
    <location>
        <begin position="522"/>
        <end position="533"/>
    </location>
</feature>
<feature type="compositionally biased region" description="Basic and acidic residues" evidence="2">
    <location>
        <begin position="539"/>
        <end position="572"/>
    </location>
</feature>
<organism evidence="3 4">
    <name type="scientific">Hibiscus trionum</name>
    <name type="common">Flower of an hour</name>
    <dbReference type="NCBI Taxonomy" id="183268"/>
    <lineage>
        <taxon>Eukaryota</taxon>
        <taxon>Viridiplantae</taxon>
        <taxon>Streptophyta</taxon>
        <taxon>Embryophyta</taxon>
        <taxon>Tracheophyta</taxon>
        <taxon>Spermatophyta</taxon>
        <taxon>Magnoliopsida</taxon>
        <taxon>eudicotyledons</taxon>
        <taxon>Gunneridae</taxon>
        <taxon>Pentapetalae</taxon>
        <taxon>rosids</taxon>
        <taxon>malvids</taxon>
        <taxon>Malvales</taxon>
        <taxon>Malvaceae</taxon>
        <taxon>Malvoideae</taxon>
        <taxon>Hibiscus</taxon>
    </lineage>
</organism>
<sequence length="648" mass="73196">MGAYEKKSKSGRGLWDSFFGRCKFWPGKKPISTRSLPKENYTRNFVRTSSWDSWRQRGCSDQSSDGDSYMKSPQINSKLIVVHQQQNQVYKPAPLESSGIITAMKQRKVPDEAISISGELESMIEDYQKTRGNGTLVRASSGNFMMYGHLGNLRRPVVGGNKKEEEVEEKGEPGSLCRALSKRRSPETLKFLGDEDFKHGKFGEALTLYEAAIAIQPFKASYRVDKSAALEGSGRILEALFECKTAVRIEPRNQRAHLHLANLYFRLGEVVSATYHFKRAGAEAGSDDIARVKTLQQHVNKCTEAKMQGNWKALLKETDSAIKAGADSAPHMYALKAEALMKLHRHQEANAALLAGPKFDDDDFIKCFGPIGNAIMLVAQAQVDMAFGRFDDAVAATERAFRLDSKSKETISVMSRARAMATAQMIGDEHFKASNFYDACITYGEGLQQDPRNSVLLLSRAVCYSNLGEIELAIEDCSRALSVRPGYTKARLKRAEFNSKLGRWKASLEDYEILRKENPNNEEVKQGLSEARKQLKIPETPKKEEAKQDLSEARRQLKKKETPNNDELKRNLFEGQRLVKKKETPNNEEVKQGLLKPPRQVKKKETPNNEEVKQGLLRPPRQVKKKETQDSEEMKRVLTEARRQLRKK</sequence>
<evidence type="ECO:0000256" key="1">
    <source>
        <dbReference type="PROSITE-ProRule" id="PRU00339"/>
    </source>
</evidence>
<dbReference type="Gene3D" id="1.25.40.10">
    <property type="entry name" value="Tetratricopeptide repeat domain"/>
    <property type="match status" value="1"/>
</dbReference>
<evidence type="ECO:0000313" key="4">
    <source>
        <dbReference type="Proteomes" id="UP001165190"/>
    </source>
</evidence>
<dbReference type="PROSITE" id="PS50005">
    <property type="entry name" value="TPR"/>
    <property type="match status" value="1"/>
</dbReference>
<feature type="region of interest" description="Disordered" evidence="2">
    <location>
        <begin position="522"/>
        <end position="648"/>
    </location>
</feature>
<evidence type="ECO:0000256" key="2">
    <source>
        <dbReference type="SAM" id="MobiDB-lite"/>
    </source>
</evidence>
<feature type="repeat" description="TPR" evidence="1">
    <location>
        <begin position="186"/>
        <end position="219"/>
    </location>
</feature>
<dbReference type="SMART" id="SM00028">
    <property type="entry name" value="TPR"/>
    <property type="match status" value="7"/>
</dbReference>
<dbReference type="AlphaFoldDB" id="A0A9W7LKA5"/>
<keyword evidence="1" id="KW-0802">TPR repeat</keyword>
<proteinExistence type="predicted"/>
<comment type="caution">
    <text evidence="3">The sequence shown here is derived from an EMBL/GenBank/DDBJ whole genome shotgun (WGS) entry which is preliminary data.</text>
</comment>
<protein>
    <submittedName>
        <fullName evidence="3">Uncharacterized protein</fullName>
    </submittedName>
</protein>
<feature type="compositionally biased region" description="Basic and acidic residues" evidence="2">
    <location>
        <begin position="625"/>
        <end position="648"/>
    </location>
</feature>
<dbReference type="InterPro" id="IPR019734">
    <property type="entry name" value="TPR_rpt"/>
</dbReference>
<dbReference type="GO" id="GO:0005737">
    <property type="term" value="C:cytoplasm"/>
    <property type="evidence" value="ECO:0007669"/>
    <property type="project" value="TreeGrafter"/>
</dbReference>
<dbReference type="SUPFAM" id="SSF48452">
    <property type="entry name" value="TPR-like"/>
    <property type="match status" value="2"/>
</dbReference>
<accession>A0A9W7LKA5</accession>
<feature type="compositionally biased region" description="Basic and acidic residues" evidence="2">
    <location>
        <begin position="581"/>
        <end position="591"/>
    </location>
</feature>
<evidence type="ECO:0000313" key="3">
    <source>
        <dbReference type="EMBL" id="GMI67206.1"/>
    </source>
</evidence>
<feature type="compositionally biased region" description="Basic and acidic residues" evidence="2">
    <location>
        <begin position="603"/>
        <end position="613"/>
    </location>
</feature>
<dbReference type="OrthoDB" id="2335338at2759"/>
<dbReference type="EMBL" id="BSYR01000004">
    <property type="protein sequence ID" value="GMI67206.1"/>
    <property type="molecule type" value="Genomic_DNA"/>
</dbReference>